<comment type="similarity">
    <text evidence="2">Belongs to the GDT1 family.</text>
</comment>
<dbReference type="Proteomes" id="UP000807159">
    <property type="component" value="Chromosome 1"/>
</dbReference>
<feature type="transmembrane region" description="Helical" evidence="6">
    <location>
        <begin position="159"/>
        <end position="182"/>
    </location>
</feature>
<gene>
    <name evidence="7" type="ORF">H0E87_003235</name>
</gene>
<evidence type="ECO:0000256" key="3">
    <source>
        <dbReference type="ARBA" id="ARBA00022692"/>
    </source>
</evidence>
<dbReference type="GO" id="GO:0009507">
    <property type="term" value="C:chloroplast"/>
    <property type="evidence" value="ECO:0007669"/>
    <property type="project" value="TreeGrafter"/>
</dbReference>
<dbReference type="GO" id="GO:0015085">
    <property type="term" value="F:calcium ion transmembrane transporter activity"/>
    <property type="evidence" value="ECO:0007669"/>
    <property type="project" value="TreeGrafter"/>
</dbReference>
<dbReference type="GO" id="GO:0005794">
    <property type="term" value="C:Golgi apparatus"/>
    <property type="evidence" value="ECO:0007669"/>
    <property type="project" value="TreeGrafter"/>
</dbReference>
<protein>
    <submittedName>
        <fullName evidence="7">Uncharacterized protein</fullName>
    </submittedName>
</protein>
<dbReference type="PANTHER" id="PTHR12608:SF7">
    <property type="entry name" value="PROTEIN PAM71-HOMOLOG, CHLOROPLASTIC"/>
    <property type="match status" value="1"/>
</dbReference>
<evidence type="ECO:0000256" key="1">
    <source>
        <dbReference type="ARBA" id="ARBA00004141"/>
    </source>
</evidence>
<organism evidence="7 8">
    <name type="scientific">Populus deltoides</name>
    <name type="common">Eastern poplar</name>
    <name type="synonym">Eastern cottonwood</name>
    <dbReference type="NCBI Taxonomy" id="3696"/>
    <lineage>
        <taxon>Eukaryota</taxon>
        <taxon>Viridiplantae</taxon>
        <taxon>Streptophyta</taxon>
        <taxon>Embryophyta</taxon>
        <taxon>Tracheophyta</taxon>
        <taxon>Spermatophyta</taxon>
        <taxon>Magnoliopsida</taxon>
        <taxon>eudicotyledons</taxon>
        <taxon>Gunneridae</taxon>
        <taxon>Pentapetalae</taxon>
        <taxon>rosids</taxon>
        <taxon>fabids</taxon>
        <taxon>Malpighiales</taxon>
        <taxon>Salicaceae</taxon>
        <taxon>Saliceae</taxon>
        <taxon>Populus</taxon>
    </lineage>
</organism>
<keyword evidence="8" id="KW-1185">Reference proteome</keyword>
<name>A0A8T2ZY72_POPDE</name>
<dbReference type="GO" id="GO:0016020">
    <property type="term" value="C:membrane"/>
    <property type="evidence" value="ECO:0007669"/>
    <property type="project" value="UniProtKB-SubCell"/>
</dbReference>
<keyword evidence="4 6" id="KW-1133">Transmembrane helix</keyword>
<sequence>MQGLTLSKTPLTSSGSSTKPPLLPLVDSLPCFAGISRKPISTSLRRREISKLNSRSGTFRAQASNVGIGSGGYEGKEELDNQKSFVNGPPGDNLPEIVKPPSKIPYPLSIAIVLLGCTLVFSLIAFVRGGPSSILAAIAKSGLTAAFTLIFVSEIGDKVLLGSMGALSLMTILSVVIGRIFNSVPAQFQTTLPIGEYAAVTLLMFFGLKSIKDAWDLPSKDAKTGDKSCPELDEYAEAEELVKEKVIL</sequence>
<evidence type="ECO:0000313" key="7">
    <source>
        <dbReference type="EMBL" id="KAH8522514.1"/>
    </source>
</evidence>
<dbReference type="AlphaFoldDB" id="A0A8T2ZY72"/>
<evidence type="ECO:0000256" key="6">
    <source>
        <dbReference type="SAM" id="Phobius"/>
    </source>
</evidence>
<feature type="transmembrane region" description="Helical" evidence="6">
    <location>
        <begin position="106"/>
        <end position="127"/>
    </location>
</feature>
<feature type="transmembrane region" description="Helical" evidence="6">
    <location>
        <begin position="133"/>
        <end position="152"/>
    </location>
</feature>
<dbReference type="GO" id="GO:0032472">
    <property type="term" value="P:Golgi calcium ion transport"/>
    <property type="evidence" value="ECO:0007669"/>
    <property type="project" value="TreeGrafter"/>
</dbReference>
<dbReference type="PANTHER" id="PTHR12608">
    <property type="entry name" value="TRANSMEMBRANE PROTEIN HTP-1 RELATED"/>
    <property type="match status" value="1"/>
</dbReference>
<dbReference type="GO" id="GO:0005384">
    <property type="term" value="F:manganese ion transmembrane transporter activity"/>
    <property type="evidence" value="ECO:0007669"/>
    <property type="project" value="TreeGrafter"/>
</dbReference>
<evidence type="ECO:0000256" key="4">
    <source>
        <dbReference type="ARBA" id="ARBA00022989"/>
    </source>
</evidence>
<dbReference type="InterPro" id="IPR001727">
    <property type="entry name" value="GDT1-like"/>
</dbReference>
<keyword evidence="5 6" id="KW-0472">Membrane</keyword>
<proteinExistence type="inferred from homology"/>
<evidence type="ECO:0000256" key="2">
    <source>
        <dbReference type="ARBA" id="ARBA00009190"/>
    </source>
</evidence>
<accession>A0A8T2ZY72</accession>
<comment type="subcellular location">
    <subcellularLocation>
        <location evidence="1">Membrane</location>
        <topology evidence="1">Multi-pass membrane protein</topology>
    </subcellularLocation>
</comment>
<evidence type="ECO:0000313" key="8">
    <source>
        <dbReference type="Proteomes" id="UP000807159"/>
    </source>
</evidence>
<keyword evidence="3 6" id="KW-0812">Transmembrane</keyword>
<reference evidence="7" key="1">
    <citation type="journal article" date="2021" name="J. Hered.">
        <title>Genome Assembly of Salicaceae Populus deltoides (Eastern Cottonwood) I-69 Based on Nanopore Sequencing and Hi-C Technologies.</title>
        <authorList>
            <person name="Bai S."/>
            <person name="Wu H."/>
            <person name="Zhang J."/>
            <person name="Pan Z."/>
            <person name="Zhao W."/>
            <person name="Li Z."/>
            <person name="Tong C."/>
        </authorList>
    </citation>
    <scope>NUCLEOTIDE SEQUENCE</scope>
    <source>
        <tissue evidence="7">Leaf</tissue>
    </source>
</reference>
<dbReference type="EMBL" id="JACEGQ020000001">
    <property type="protein sequence ID" value="KAH8522514.1"/>
    <property type="molecule type" value="Genomic_DNA"/>
</dbReference>
<evidence type="ECO:0000256" key="5">
    <source>
        <dbReference type="ARBA" id="ARBA00023136"/>
    </source>
</evidence>
<dbReference type="GO" id="GO:0032468">
    <property type="term" value="P:Golgi calcium ion homeostasis"/>
    <property type="evidence" value="ECO:0007669"/>
    <property type="project" value="TreeGrafter"/>
</dbReference>
<comment type="caution">
    <text evidence="7">The sequence shown here is derived from an EMBL/GenBank/DDBJ whole genome shotgun (WGS) entry which is preliminary data.</text>
</comment>